<evidence type="ECO:0000313" key="6">
    <source>
        <dbReference type="Proteomes" id="UP000078200"/>
    </source>
</evidence>
<dbReference type="PANTHER" id="PTHR45663">
    <property type="entry name" value="GEO12009P1"/>
    <property type="match status" value="1"/>
</dbReference>
<dbReference type="PROSITE" id="PS00194">
    <property type="entry name" value="THIOREDOXIN_1"/>
    <property type="match status" value="1"/>
</dbReference>
<proteinExistence type="predicted"/>
<keyword evidence="3" id="KW-1015">Disulfide bond</keyword>
<feature type="domain" description="Thioredoxin" evidence="4">
    <location>
        <begin position="2"/>
        <end position="148"/>
    </location>
</feature>
<dbReference type="Gene3D" id="3.40.30.10">
    <property type="entry name" value="Glutaredoxin"/>
    <property type="match status" value="1"/>
</dbReference>
<evidence type="ECO:0000256" key="3">
    <source>
        <dbReference type="ARBA" id="ARBA00023157"/>
    </source>
</evidence>
<accession>A0A1A9UU99</accession>
<organism evidence="5 6">
    <name type="scientific">Glossina austeni</name>
    <name type="common">Savannah tsetse fly</name>
    <dbReference type="NCBI Taxonomy" id="7395"/>
    <lineage>
        <taxon>Eukaryota</taxon>
        <taxon>Metazoa</taxon>
        <taxon>Ecdysozoa</taxon>
        <taxon>Arthropoda</taxon>
        <taxon>Hexapoda</taxon>
        <taxon>Insecta</taxon>
        <taxon>Pterygota</taxon>
        <taxon>Neoptera</taxon>
        <taxon>Endopterygota</taxon>
        <taxon>Diptera</taxon>
        <taxon>Brachycera</taxon>
        <taxon>Muscomorpha</taxon>
        <taxon>Hippoboscoidea</taxon>
        <taxon>Glossinidae</taxon>
        <taxon>Glossina</taxon>
    </lineage>
</organism>
<dbReference type="InterPro" id="IPR017937">
    <property type="entry name" value="Thioredoxin_CS"/>
</dbReference>
<sequence>MLKLPTLVARLQASPAVAQRSLPITLSAIQKFSQSQTTLKTYTINNHNEFDQKIINSNVPVIVNFHADWCAPCKTLTPMLTARLENAEDIDLAVIDVDKNIDLVETFDVRAVPAILVFRNGIVTDKLVGLMEDQNISEFIEKIRTKARLQKETEREEATKKSK</sequence>
<dbReference type="PRINTS" id="PR00421">
    <property type="entry name" value="THIOREDOXIN"/>
</dbReference>
<keyword evidence="1" id="KW-0813">Transport</keyword>
<dbReference type="Pfam" id="PF00085">
    <property type="entry name" value="Thioredoxin"/>
    <property type="match status" value="1"/>
</dbReference>
<reference evidence="5" key="1">
    <citation type="submission" date="2020-05" db="UniProtKB">
        <authorList>
            <consortium name="EnsemblMetazoa"/>
        </authorList>
    </citation>
    <scope>IDENTIFICATION</scope>
    <source>
        <strain evidence="5">TTRI</strain>
    </source>
</reference>
<keyword evidence="2" id="KW-0249">Electron transport</keyword>
<dbReference type="STRING" id="7395.A0A1A9UU99"/>
<keyword evidence="6" id="KW-1185">Reference proteome</keyword>
<dbReference type="GO" id="GO:0005737">
    <property type="term" value="C:cytoplasm"/>
    <property type="evidence" value="ECO:0007669"/>
    <property type="project" value="TreeGrafter"/>
</dbReference>
<dbReference type="Proteomes" id="UP000078200">
    <property type="component" value="Unassembled WGS sequence"/>
</dbReference>
<dbReference type="PANTHER" id="PTHR45663:SF11">
    <property type="entry name" value="GEO12009P1"/>
    <property type="match status" value="1"/>
</dbReference>
<dbReference type="InterPro" id="IPR036249">
    <property type="entry name" value="Thioredoxin-like_sf"/>
</dbReference>
<dbReference type="CDD" id="cd02947">
    <property type="entry name" value="TRX_family"/>
    <property type="match status" value="1"/>
</dbReference>
<dbReference type="VEuPathDB" id="VectorBase:GAUT015473"/>
<name>A0A1A9UU99_GLOAU</name>
<evidence type="ECO:0000313" key="5">
    <source>
        <dbReference type="EnsemblMetazoa" id="GAUT015473-PA"/>
    </source>
</evidence>
<dbReference type="GO" id="GO:0015035">
    <property type="term" value="F:protein-disulfide reductase activity"/>
    <property type="evidence" value="ECO:0007669"/>
    <property type="project" value="TreeGrafter"/>
</dbReference>
<dbReference type="AlphaFoldDB" id="A0A1A9UU99"/>
<dbReference type="PROSITE" id="PS51352">
    <property type="entry name" value="THIOREDOXIN_2"/>
    <property type="match status" value="1"/>
</dbReference>
<evidence type="ECO:0000256" key="1">
    <source>
        <dbReference type="ARBA" id="ARBA00022448"/>
    </source>
</evidence>
<dbReference type="EnsemblMetazoa" id="GAUT015473-RA">
    <property type="protein sequence ID" value="GAUT015473-PA"/>
    <property type="gene ID" value="GAUT015473"/>
</dbReference>
<dbReference type="SUPFAM" id="SSF52833">
    <property type="entry name" value="Thioredoxin-like"/>
    <property type="match status" value="1"/>
</dbReference>
<evidence type="ECO:0000259" key="4">
    <source>
        <dbReference type="PROSITE" id="PS51352"/>
    </source>
</evidence>
<dbReference type="InterPro" id="IPR013766">
    <property type="entry name" value="Thioredoxin_domain"/>
</dbReference>
<evidence type="ECO:0000256" key="2">
    <source>
        <dbReference type="ARBA" id="ARBA00022982"/>
    </source>
</evidence>
<protein>
    <recommendedName>
        <fullName evidence="4">Thioredoxin domain-containing protein</fullName>
    </recommendedName>
</protein>